<feature type="transmembrane region" description="Helical" evidence="7">
    <location>
        <begin position="145"/>
        <end position="164"/>
    </location>
</feature>
<dbReference type="Pfam" id="PF00528">
    <property type="entry name" value="BPD_transp_1"/>
    <property type="match status" value="1"/>
</dbReference>
<dbReference type="PROSITE" id="PS50928">
    <property type="entry name" value="ABC_TM1"/>
    <property type="match status" value="1"/>
</dbReference>
<dbReference type="InterPro" id="IPR035906">
    <property type="entry name" value="MetI-like_sf"/>
</dbReference>
<keyword evidence="6 7" id="KW-0472">Membrane</keyword>
<dbReference type="InterPro" id="IPR000515">
    <property type="entry name" value="MetI-like"/>
</dbReference>
<gene>
    <name evidence="9" type="ORF">C7450_112104</name>
</gene>
<dbReference type="GO" id="GO:0055085">
    <property type="term" value="P:transmembrane transport"/>
    <property type="evidence" value="ECO:0007669"/>
    <property type="project" value="InterPro"/>
</dbReference>
<feature type="transmembrane region" description="Helical" evidence="7">
    <location>
        <begin position="120"/>
        <end position="139"/>
    </location>
</feature>
<evidence type="ECO:0000256" key="6">
    <source>
        <dbReference type="ARBA" id="ARBA00023136"/>
    </source>
</evidence>
<evidence type="ECO:0000256" key="7">
    <source>
        <dbReference type="RuleBase" id="RU363032"/>
    </source>
</evidence>
<keyword evidence="4 7" id="KW-0812">Transmembrane</keyword>
<dbReference type="EMBL" id="QJJK01000012">
    <property type="protein sequence ID" value="PXW54075.1"/>
    <property type="molecule type" value="Genomic_DNA"/>
</dbReference>
<comment type="subcellular location">
    <subcellularLocation>
        <location evidence="1 7">Cell membrane</location>
        <topology evidence="1 7">Multi-pass membrane protein</topology>
    </subcellularLocation>
</comment>
<feature type="transmembrane region" description="Helical" evidence="7">
    <location>
        <begin position="240"/>
        <end position="259"/>
    </location>
</feature>
<dbReference type="GO" id="GO:0005886">
    <property type="term" value="C:plasma membrane"/>
    <property type="evidence" value="ECO:0007669"/>
    <property type="project" value="UniProtKB-SubCell"/>
</dbReference>
<evidence type="ECO:0000256" key="5">
    <source>
        <dbReference type="ARBA" id="ARBA00022989"/>
    </source>
</evidence>
<dbReference type="PANTHER" id="PTHR30151:SF0">
    <property type="entry name" value="ABC TRANSPORTER PERMEASE PROTEIN MJ0413-RELATED"/>
    <property type="match status" value="1"/>
</dbReference>
<comment type="caution">
    <text evidence="9">The sequence shown here is derived from an EMBL/GenBank/DDBJ whole genome shotgun (WGS) entry which is preliminary data.</text>
</comment>
<evidence type="ECO:0000256" key="3">
    <source>
        <dbReference type="ARBA" id="ARBA00022475"/>
    </source>
</evidence>
<keyword evidence="10" id="KW-1185">Reference proteome</keyword>
<keyword evidence="5 7" id="KW-1133">Transmembrane helix</keyword>
<dbReference type="RefSeq" id="WP_110377319.1">
    <property type="nucleotide sequence ID" value="NZ_JAHBRY010000002.1"/>
</dbReference>
<evidence type="ECO:0000256" key="2">
    <source>
        <dbReference type="ARBA" id="ARBA00022448"/>
    </source>
</evidence>
<evidence type="ECO:0000256" key="1">
    <source>
        <dbReference type="ARBA" id="ARBA00004651"/>
    </source>
</evidence>
<dbReference type="AlphaFoldDB" id="A0A2V3TYP9"/>
<evidence type="ECO:0000256" key="4">
    <source>
        <dbReference type="ARBA" id="ARBA00022692"/>
    </source>
</evidence>
<dbReference type="CDD" id="cd06261">
    <property type="entry name" value="TM_PBP2"/>
    <property type="match status" value="1"/>
</dbReference>
<evidence type="ECO:0000313" key="10">
    <source>
        <dbReference type="Proteomes" id="UP000248021"/>
    </source>
</evidence>
<evidence type="ECO:0000313" key="9">
    <source>
        <dbReference type="EMBL" id="PXW54075.1"/>
    </source>
</evidence>
<sequence length="274" mass="29303">MNQSPSAAANAATTAPRAAKGARFAEFRQAAIAIVAVLGGLIIWQVLSLNISPLFLPSPSDTWAAAIELAEDGTLAKSVVASLARIGSGWALGILIGVPLGILMGHFRIIREIFEPYIEFFRFVPPIAFITLAVIWLGPGEESKVALIFYATVFIIVVNMIAGVQAVSELRLRAAASLGASPLRTLLTVVVPSTVPFMITGARLAMGNSFLTVVSAEIVAAQDGLGALIWTARNYGRTEWVFVGIIILGLLGYTCDRLLRIFARTFLKRYSVTV</sequence>
<dbReference type="OrthoDB" id="9799271at2"/>
<protein>
    <submittedName>
        <fullName evidence="9">NitT/TauT family transport system permease protein</fullName>
    </submittedName>
</protein>
<name>A0A2V3TYP9_9HYPH</name>
<feature type="domain" description="ABC transmembrane type-1" evidence="8">
    <location>
        <begin position="79"/>
        <end position="259"/>
    </location>
</feature>
<dbReference type="PANTHER" id="PTHR30151">
    <property type="entry name" value="ALKANE SULFONATE ABC TRANSPORTER-RELATED, MEMBRANE SUBUNIT"/>
    <property type="match status" value="1"/>
</dbReference>
<dbReference type="Gene3D" id="1.10.3720.10">
    <property type="entry name" value="MetI-like"/>
    <property type="match status" value="1"/>
</dbReference>
<keyword evidence="2 7" id="KW-0813">Transport</keyword>
<feature type="transmembrane region" description="Helical" evidence="7">
    <location>
        <begin position="30"/>
        <end position="47"/>
    </location>
</feature>
<feature type="transmembrane region" description="Helical" evidence="7">
    <location>
        <begin position="89"/>
        <end position="108"/>
    </location>
</feature>
<organism evidence="9 10">
    <name type="scientific">Chelatococcus asaccharovorans</name>
    <dbReference type="NCBI Taxonomy" id="28210"/>
    <lineage>
        <taxon>Bacteria</taxon>
        <taxon>Pseudomonadati</taxon>
        <taxon>Pseudomonadota</taxon>
        <taxon>Alphaproteobacteria</taxon>
        <taxon>Hyphomicrobiales</taxon>
        <taxon>Chelatococcaceae</taxon>
        <taxon>Chelatococcus</taxon>
    </lineage>
</organism>
<accession>A0A2V3TYP9</accession>
<dbReference type="Proteomes" id="UP000248021">
    <property type="component" value="Unassembled WGS sequence"/>
</dbReference>
<reference evidence="9 10" key="1">
    <citation type="submission" date="2018-05" db="EMBL/GenBank/DDBJ databases">
        <title>Genomic Encyclopedia of Type Strains, Phase IV (KMG-IV): sequencing the most valuable type-strain genomes for metagenomic binning, comparative biology and taxonomic classification.</title>
        <authorList>
            <person name="Goeker M."/>
        </authorList>
    </citation>
    <scope>NUCLEOTIDE SEQUENCE [LARGE SCALE GENOMIC DNA]</scope>
    <source>
        <strain evidence="9 10">DSM 6462</strain>
    </source>
</reference>
<dbReference type="SUPFAM" id="SSF161098">
    <property type="entry name" value="MetI-like"/>
    <property type="match status" value="1"/>
</dbReference>
<proteinExistence type="inferred from homology"/>
<feature type="transmembrane region" description="Helical" evidence="7">
    <location>
        <begin position="185"/>
        <end position="206"/>
    </location>
</feature>
<evidence type="ECO:0000259" key="8">
    <source>
        <dbReference type="PROSITE" id="PS50928"/>
    </source>
</evidence>
<comment type="similarity">
    <text evidence="7">Belongs to the binding-protein-dependent transport system permease family.</text>
</comment>
<keyword evidence="3" id="KW-1003">Cell membrane</keyword>